<dbReference type="Gene3D" id="2.30.42.10">
    <property type="match status" value="1"/>
</dbReference>
<dbReference type="InterPro" id="IPR036034">
    <property type="entry name" value="PDZ_sf"/>
</dbReference>
<gene>
    <name evidence="2" type="ORF">G3W62_20955</name>
</gene>
<protein>
    <submittedName>
        <fullName evidence="2">PDZ domain-containing protein</fullName>
    </submittedName>
</protein>
<dbReference type="EMBL" id="JAAGYV010000359">
    <property type="protein sequence ID" value="NEK75192.1"/>
    <property type="molecule type" value="Genomic_DNA"/>
</dbReference>
<evidence type="ECO:0000313" key="2">
    <source>
        <dbReference type="EMBL" id="NEK75192.1"/>
    </source>
</evidence>
<proteinExistence type="predicted"/>
<organism evidence="2">
    <name type="scientific">Xanthomonas euvesicatoria</name>
    <dbReference type="NCBI Taxonomy" id="456327"/>
    <lineage>
        <taxon>Bacteria</taxon>
        <taxon>Pseudomonadati</taxon>
        <taxon>Pseudomonadota</taxon>
        <taxon>Gammaproteobacteria</taxon>
        <taxon>Lysobacterales</taxon>
        <taxon>Lysobacteraceae</taxon>
        <taxon>Xanthomonas</taxon>
    </lineage>
</organism>
<feature type="non-terminal residue" evidence="2">
    <location>
        <position position="1"/>
    </location>
</feature>
<reference evidence="2" key="1">
    <citation type="submission" date="2019-11" db="EMBL/GenBank/DDBJ databases">
        <title>Genome-resolved metagenomics to study the prevalence of co-infection and intraspecific heterogeneity among plant pathogen metapopulations.</title>
        <authorList>
            <person name="Newberry E."/>
            <person name="Bhandari R."/>
            <person name="Kemble J."/>
            <person name="Sikora E."/>
            <person name="Potnis N."/>
        </authorList>
    </citation>
    <scope>NUCLEOTIDE SEQUENCE</scope>
    <source>
        <strain evidence="2">Xe_Pep_Tuscaloosa_18b</strain>
    </source>
</reference>
<dbReference type="Pfam" id="PF00595">
    <property type="entry name" value="PDZ"/>
    <property type="match status" value="1"/>
</dbReference>
<dbReference type="AlphaFoldDB" id="A0A6B3KTA2"/>
<sequence>AENFNQQMSLSLEGIGAQLQKQDDMVVIREVIPGGPAAVDGTLKPGDRIVGVGQAKNGAIEDVIGWRIDDVVAKIRGSKDT</sequence>
<feature type="non-terminal residue" evidence="2">
    <location>
        <position position="81"/>
    </location>
</feature>
<dbReference type="SUPFAM" id="SSF50156">
    <property type="entry name" value="PDZ domain-like"/>
    <property type="match status" value="1"/>
</dbReference>
<comment type="caution">
    <text evidence="2">The sequence shown here is derived from an EMBL/GenBank/DDBJ whole genome shotgun (WGS) entry which is preliminary data.</text>
</comment>
<dbReference type="InterPro" id="IPR001478">
    <property type="entry name" value="PDZ"/>
</dbReference>
<dbReference type="PROSITE" id="PS50106">
    <property type="entry name" value="PDZ"/>
    <property type="match status" value="1"/>
</dbReference>
<feature type="domain" description="PDZ" evidence="1">
    <location>
        <begin position="15"/>
        <end position="81"/>
    </location>
</feature>
<accession>A0A6B3KTA2</accession>
<name>A0A6B3KTA2_XANEU</name>
<evidence type="ECO:0000259" key="1">
    <source>
        <dbReference type="PROSITE" id="PS50106"/>
    </source>
</evidence>